<keyword evidence="3" id="KW-1185">Reference proteome</keyword>
<name>A0AAX4ITT8_9PEZI</name>
<reference evidence="3" key="1">
    <citation type="journal article" date="2023" name="bioRxiv">
        <title>Complete genome of the Medicago anthracnose fungus, Colletotrichum destructivum, reveals a mini-chromosome-like region within a core chromosome.</title>
        <authorList>
            <person name="Lapalu N."/>
            <person name="Simon A."/>
            <person name="Lu A."/>
            <person name="Plaumann P.-L."/>
            <person name="Amselem J."/>
            <person name="Pigne S."/>
            <person name="Auger A."/>
            <person name="Koch C."/>
            <person name="Dallery J.-F."/>
            <person name="O'Connell R.J."/>
        </authorList>
    </citation>
    <scope>NUCLEOTIDE SEQUENCE [LARGE SCALE GENOMIC DNA]</scope>
    <source>
        <strain evidence="3">CBS 520.97</strain>
    </source>
</reference>
<feature type="compositionally biased region" description="Basic and acidic residues" evidence="1">
    <location>
        <begin position="82"/>
        <end position="94"/>
    </location>
</feature>
<evidence type="ECO:0000313" key="2">
    <source>
        <dbReference type="EMBL" id="WQF86647.1"/>
    </source>
</evidence>
<dbReference type="GeneID" id="87948161"/>
<feature type="compositionally biased region" description="Polar residues" evidence="1">
    <location>
        <begin position="141"/>
        <end position="155"/>
    </location>
</feature>
<feature type="region of interest" description="Disordered" evidence="1">
    <location>
        <begin position="74"/>
        <end position="252"/>
    </location>
</feature>
<accession>A0AAX4ITT8</accession>
<evidence type="ECO:0000256" key="1">
    <source>
        <dbReference type="SAM" id="MobiDB-lite"/>
    </source>
</evidence>
<gene>
    <name evidence="2" type="ORF">CDEST_11661</name>
</gene>
<dbReference type="AlphaFoldDB" id="A0AAX4ITT8"/>
<protein>
    <submittedName>
        <fullName evidence="2">Uncharacterized protein</fullName>
    </submittedName>
</protein>
<feature type="compositionally biased region" description="Polar residues" evidence="1">
    <location>
        <begin position="1"/>
        <end position="23"/>
    </location>
</feature>
<evidence type="ECO:0000313" key="3">
    <source>
        <dbReference type="Proteomes" id="UP001322277"/>
    </source>
</evidence>
<dbReference type="EMBL" id="CP137311">
    <property type="protein sequence ID" value="WQF86647.1"/>
    <property type="molecule type" value="Genomic_DNA"/>
</dbReference>
<dbReference type="RefSeq" id="XP_062783868.1">
    <property type="nucleotide sequence ID" value="XM_062927817.1"/>
</dbReference>
<feature type="compositionally biased region" description="Polar residues" evidence="1">
    <location>
        <begin position="232"/>
        <end position="252"/>
    </location>
</feature>
<dbReference type="KEGG" id="cdet:87948161"/>
<feature type="region of interest" description="Disordered" evidence="1">
    <location>
        <begin position="1"/>
        <end position="49"/>
    </location>
</feature>
<proteinExistence type="predicted"/>
<sequence length="252" mass="25380">MSSHGNTPNDSGSNGPDRNTNPLNRHRVPSSSPPPTASPPTFAGPQAASILSFAPPEAAPLPPFAEALAYMAAQARRASAGDADRGRTYTEAHGDTYGSNATAAMGSGWRSHPPPTSDPNGRGRTTWIDGPPGTAALRSGVNVTTTAQRQGQNLNGPVPGGGSRSGSGRPISGFGGGVDGPYGPTRAGMSDSRRHANTSETSYGRGPVATERQTGTSVYGGQQNGGNGYVRSGSQDSNGSQSTSGTDEGSAS</sequence>
<organism evidence="2 3">
    <name type="scientific">Colletotrichum destructivum</name>
    <dbReference type="NCBI Taxonomy" id="34406"/>
    <lineage>
        <taxon>Eukaryota</taxon>
        <taxon>Fungi</taxon>
        <taxon>Dikarya</taxon>
        <taxon>Ascomycota</taxon>
        <taxon>Pezizomycotina</taxon>
        <taxon>Sordariomycetes</taxon>
        <taxon>Hypocreomycetidae</taxon>
        <taxon>Glomerellales</taxon>
        <taxon>Glomerellaceae</taxon>
        <taxon>Colletotrichum</taxon>
        <taxon>Colletotrichum destructivum species complex</taxon>
    </lineage>
</organism>
<dbReference type="Proteomes" id="UP001322277">
    <property type="component" value="Chromosome 7"/>
</dbReference>